<dbReference type="InterPro" id="IPR036709">
    <property type="entry name" value="Autotransporte_beta_dom_sf"/>
</dbReference>
<keyword evidence="5" id="KW-0614">Plasmid</keyword>
<evidence type="ECO:0000259" key="3">
    <source>
        <dbReference type="PROSITE" id="PS50825"/>
    </source>
</evidence>
<dbReference type="EMBL" id="CP028476">
    <property type="protein sequence ID" value="AVW93608.1"/>
    <property type="molecule type" value="Genomic_DNA"/>
</dbReference>
<dbReference type="InterPro" id="IPR044048">
    <property type="entry name" value="Big_12"/>
</dbReference>
<sequence length="1310" mass="133605">MARIIHVCFLRHMCGFTHRVTGEVGYAGAKALILRMDVMTLKTNGIRHRLGAGWRGTAIRCAVMAILAFVLGSQGASAFVGGGDTKYRSTPMIGSCNVTATTTEDSGITAAVFVDGLGSYGYAGGNYVTAGATPGISSGPAITLLYLANCLGTTEANIADFVQDGAQLPYADENFMGFSFRLLSTAGSMSAGFYTYYISEGTNTAPSLSFTDDVSASATTSDQITITTTDPDSGQLSIAKYGFSADATCNASDAPSIAFSSGVSFSITSETNNGNYICASIFDGITTTYQSSANALNIDLTAPVITPPATQTAPSDAGVSTATLDVTGLGSVTDNSGEVPAITYKVGTTVLTGNYAFPIGNTTVTMDATDSVGNVATQVSFTVTVSDSAKPVANFIVSAGGFGCSPITVSFTDASTAGTTGVITNWLWDFGDGTTSTVQNPTHSFSNITATVRLTVTTALGATDTRTIASAVQALGPKVDFSADVTSGDAPLAVAFTSSTIGSAPLTGMAWAFGDGVTSTSFSSAAHTFTAPGSYTVSLMANDLDGCSGTETKSAFITVLDTEAPVLSAPTDQVANADAGLNTAALDVTALGSVSDNSGEVPAIIYKVGSTVLSGSYDFPIGETTVTMDAADTSGNAATQVSFTVTVSDDEAPVITAPANIAQAADAGVSTASVSFAATVSDNSDTGLVPVFKIGSTVISSPYDFPSGVTTVTIDAEDSAGNAATQVSFTVTVNDAEAPVITAPATQNVDTDAGLNTAAFDVTSLGSVTDNSGEVPAITYAIGATVLTGSYDFPIGDTTVTMDATDSAGNAAAQVSFLVAVTDVTAPEMPIIATTVVNFGASISISGSGEMGATATITFPDGSYQTVLLSSGTFDVTSPLGQPSGTVRVTVMDAAGNVSPAATVEVETDLIAPSLVISGATETAGFGDTTLLTFTFSEDVTGFEVSDISLSNATVASVTGGPAVYTALVTLTGTGDASASVPEGAAQDTAGNLSTASNRVTISDTTVADTQEQIATFLQSRATQLLANQPDLIPFLMGQNRGRFNAQVSRGTGHFDIASPAGQPVWMALTGSWSEQAGAETRYVFGALGSHATLSPNMMVGAMLQFDYADQTDGPARVTGQGWLTGPYVIARSPNHPLYFEGRALYGRSSNDISPYGTYTDQFDTKRWLLQAKLAGKMAYGPTTLRPNVDLSYTSDTQLSYQDGLGNIIPEQRFGLAQAALGLDFEHDVPLTNADLRINGGVSAIWSHSEGSGAASSLEPSSDGWRGRVDLGLSYAFDGGSNLALTGFYDGIGASDYESFGVGLAYSIAF</sequence>
<dbReference type="Pfam" id="PF17936">
    <property type="entry name" value="Big_6"/>
    <property type="match status" value="1"/>
</dbReference>
<evidence type="ECO:0000259" key="4">
    <source>
        <dbReference type="PROSITE" id="PS51208"/>
    </source>
</evidence>
<dbReference type="SMART" id="SM00869">
    <property type="entry name" value="Autotransporter"/>
    <property type="match status" value="1"/>
</dbReference>
<feature type="domain" description="PKD" evidence="2">
    <location>
        <begin position="477"/>
        <end position="564"/>
    </location>
</feature>
<name>A0A2R4M906_9RHOB</name>
<dbReference type="Pfam" id="PF02494">
    <property type="entry name" value="HYR"/>
    <property type="match status" value="2"/>
</dbReference>
<protein>
    <submittedName>
        <fullName evidence="5">Transporter</fullName>
    </submittedName>
</protein>
<evidence type="ECO:0000313" key="5">
    <source>
        <dbReference type="EMBL" id="AVW93608.1"/>
    </source>
</evidence>
<dbReference type="Pfam" id="PF19078">
    <property type="entry name" value="Big_12"/>
    <property type="match status" value="1"/>
</dbReference>
<dbReference type="InterPro" id="IPR013783">
    <property type="entry name" value="Ig-like_fold"/>
</dbReference>
<organism evidence="5 6">
    <name type="scientific">Celeribacter baekdonensis</name>
    <dbReference type="NCBI Taxonomy" id="875171"/>
    <lineage>
        <taxon>Bacteria</taxon>
        <taxon>Pseudomonadati</taxon>
        <taxon>Pseudomonadota</taxon>
        <taxon>Alphaproteobacteria</taxon>
        <taxon>Rhodobacterales</taxon>
        <taxon>Roseobacteraceae</taxon>
        <taxon>Celeribacter</taxon>
    </lineage>
</organism>
<feature type="domain" description="HYR" evidence="3">
    <location>
        <begin position="560"/>
        <end position="649"/>
    </location>
</feature>
<feature type="domain" description="Autotransporter" evidence="4">
    <location>
        <begin position="1058"/>
        <end position="1310"/>
    </location>
</feature>
<dbReference type="Gene3D" id="2.60.40.10">
    <property type="entry name" value="Immunoglobulins"/>
    <property type="match status" value="3"/>
</dbReference>
<feature type="domain" description="HYR" evidence="3">
    <location>
        <begin position="734"/>
        <end position="823"/>
    </location>
</feature>
<dbReference type="SUPFAM" id="SSF49299">
    <property type="entry name" value="PKD domain"/>
    <property type="match status" value="2"/>
</dbReference>
<dbReference type="CDD" id="cd00146">
    <property type="entry name" value="PKD"/>
    <property type="match status" value="2"/>
</dbReference>
<accession>A0A2R4M906</accession>
<proteinExistence type="predicted"/>
<dbReference type="KEGG" id="cbak:DA792_21450"/>
<reference evidence="5 6" key="1">
    <citation type="submission" date="2018-03" db="EMBL/GenBank/DDBJ databases">
        <title>The Complete Genome of Celeribacter baekdonensis strain LH4, a Thiosulfate-Oxidizing Alphaproteobacterium Isolated from Gulf of Mexico Continental Slope Sediments.</title>
        <authorList>
            <person name="Flood B.E."/>
            <person name="Bailey J.V."/>
            <person name="Leprich D."/>
        </authorList>
    </citation>
    <scope>NUCLEOTIDE SEQUENCE [LARGE SCALE GENOMIC DNA]</scope>
    <source>
        <strain evidence="5 6">LH4</strain>
        <plasmid evidence="6">Plasmid pcblh4d</plasmid>
    </source>
</reference>
<dbReference type="PROSITE" id="PS50825">
    <property type="entry name" value="HYR"/>
    <property type="match status" value="3"/>
</dbReference>
<dbReference type="PROSITE" id="PS50093">
    <property type="entry name" value="PKD"/>
    <property type="match status" value="2"/>
</dbReference>
<dbReference type="SMART" id="SM00089">
    <property type="entry name" value="PKD"/>
    <property type="match status" value="2"/>
</dbReference>
<dbReference type="InterPro" id="IPR003410">
    <property type="entry name" value="HYR_dom"/>
</dbReference>
<geneLocation type="plasmid" evidence="6">
    <name>pcblh4d</name>
</geneLocation>
<feature type="domain" description="PKD" evidence="2">
    <location>
        <begin position="403"/>
        <end position="445"/>
    </location>
</feature>
<dbReference type="InterPro" id="IPR005546">
    <property type="entry name" value="Autotransporte_beta"/>
</dbReference>
<dbReference type="PANTHER" id="PTHR24273">
    <property type="entry name" value="FI04643P-RELATED"/>
    <property type="match status" value="1"/>
</dbReference>
<dbReference type="InterPro" id="IPR000601">
    <property type="entry name" value="PKD_dom"/>
</dbReference>
<dbReference type="SUPFAM" id="SSF103515">
    <property type="entry name" value="Autotransporter"/>
    <property type="match status" value="1"/>
</dbReference>
<evidence type="ECO:0000259" key="2">
    <source>
        <dbReference type="PROSITE" id="PS50093"/>
    </source>
</evidence>
<gene>
    <name evidence="5" type="ORF">DA792_21450</name>
</gene>
<dbReference type="InterPro" id="IPR022409">
    <property type="entry name" value="PKD/Chitinase_dom"/>
</dbReference>
<keyword evidence="1" id="KW-0677">Repeat</keyword>
<feature type="domain" description="HYR" evidence="3">
    <location>
        <begin position="298"/>
        <end position="387"/>
    </location>
</feature>
<dbReference type="Proteomes" id="UP000241447">
    <property type="component" value="Plasmid pCBLh4d"/>
</dbReference>
<dbReference type="PANTHER" id="PTHR24273:SF32">
    <property type="entry name" value="HYALIN"/>
    <property type="match status" value="1"/>
</dbReference>
<evidence type="ECO:0000313" key="6">
    <source>
        <dbReference type="Proteomes" id="UP000241447"/>
    </source>
</evidence>
<dbReference type="InterPro" id="IPR041498">
    <property type="entry name" value="Big_6"/>
</dbReference>
<dbReference type="PROSITE" id="PS51208">
    <property type="entry name" value="AUTOTRANSPORTER"/>
    <property type="match status" value="1"/>
</dbReference>
<dbReference type="Pfam" id="PF18911">
    <property type="entry name" value="PKD_4"/>
    <property type="match status" value="2"/>
</dbReference>
<evidence type="ECO:0000256" key="1">
    <source>
        <dbReference type="ARBA" id="ARBA00022737"/>
    </source>
</evidence>
<dbReference type="InterPro" id="IPR035986">
    <property type="entry name" value="PKD_dom_sf"/>
</dbReference>